<dbReference type="KEGG" id="hte:Hydth_0202"/>
<dbReference type="CDD" id="cd00586">
    <property type="entry name" value="4HBT"/>
    <property type="match status" value="1"/>
</dbReference>
<dbReference type="Pfam" id="PF13279">
    <property type="entry name" value="4HBT_2"/>
    <property type="match status" value="1"/>
</dbReference>
<accession>D3DFR8</accession>
<evidence type="ECO:0000313" key="4">
    <source>
        <dbReference type="Proteomes" id="UP000002574"/>
    </source>
</evidence>
<proteinExistence type="inferred from homology"/>
<dbReference type="OrthoDB" id="9800856at2"/>
<dbReference type="PIRSF" id="PIRSF003230">
    <property type="entry name" value="YbgC"/>
    <property type="match status" value="1"/>
</dbReference>
<dbReference type="SUPFAM" id="SSF54637">
    <property type="entry name" value="Thioesterase/thiol ester dehydrase-isomerase"/>
    <property type="match status" value="1"/>
</dbReference>
<dbReference type="InterPro" id="IPR029069">
    <property type="entry name" value="HotDog_dom_sf"/>
</dbReference>
<organism evidence="3 4">
    <name type="scientific">Hydrogenobacter thermophilus (strain DSM 6534 / IAM 12695 / TK-6)</name>
    <dbReference type="NCBI Taxonomy" id="608538"/>
    <lineage>
        <taxon>Bacteria</taxon>
        <taxon>Pseudomonadati</taxon>
        <taxon>Aquificota</taxon>
        <taxon>Aquificia</taxon>
        <taxon>Aquificales</taxon>
        <taxon>Aquificaceae</taxon>
        <taxon>Hydrogenobacter</taxon>
    </lineage>
</organism>
<dbReference type="NCBIfam" id="TIGR00051">
    <property type="entry name" value="YbgC/FadM family acyl-CoA thioesterase"/>
    <property type="match status" value="1"/>
</dbReference>
<dbReference type="AlphaFoldDB" id="D3DFR8"/>
<evidence type="ECO:0000313" key="3">
    <source>
        <dbReference type="EMBL" id="BAI68670.1"/>
    </source>
</evidence>
<dbReference type="EMBL" id="AP011112">
    <property type="protein sequence ID" value="BAI68670.1"/>
    <property type="molecule type" value="Genomic_DNA"/>
</dbReference>
<dbReference type="Proteomes" id="UP000002574">
    <property type="component" value="Chromosome"/>
</dbReference>
<dbReference type="InterPro" id="IPR050563">
    <property type="entry name" value="4-hydroxybenzoyl-CoA_TE"/>
</dbReference>
<gene>
    <name evidence="3" type="primary">fcbC</name>
    <name evidence="3" type="ordered locus">HTH_0203</name>
</gene>
<reference evidence="3 4" key="1">
    <citation type="journal article" date="2010" name="J. Bacteriol.">
        <title>Complete genome sequence of the thermophilic, obligately chemolithoautotrophic hydrogen-oxidizing bacterium Hydrogenobacter thermophilus TK-6.</title>
        <authorList>
            <person name="Arai H."/>
            <person name="Kanbe H."/>
            <person name="Ishii M."/>
            <person name="Igarashi Y."/>
        </authorList>
    </citation>
    <scope>NUCLEOTIDE SEQUENCE [LARGE SCALE GENOMIC DNA]</scope>
    <source>
        <strain evidence="4">DSM 6534 / IAM 12695 / TK-6 [Tokyo]</strain>
    </source>
</reference>
<protein>
    <submittedName>
        <fullName evidence="3">Putative thioesterase</fullName>
    </submittedName>
</protein>
<dbReference type="InterPro" id="IPR008272">
    <property type="entry name" value="HB-CoA_thioesterase_AS"/>
</dbReference>
<keyword evidence="2" id="KW-0378">Hydrolase</keyword>
<dbReference type="PROSITE" id="PS01328">
    <property type="entry name" value="4HBCOA_THIOESTERASE"/>
    <property type="match status" value="1"/>
</dbReference>
<dbReference type="KEGG" id="hth:HTH_0203"/>
<dbReference type="RefSeq" id="WP_012962853.1">
    <property type="nucleotide sequence ID" value="NC_013799.1"/>
</dbReference>
<dbReference type="InterPro" id="IPR006684">
    <property type="entry name" value="YbgC/YbaW"/>
</dbReference>
<dbReference type="PANTHER" id="PTHR31793">
    <property type="entry name" value="4-HYDROXYBENZOYL-COA THIOESTERASE FAMILY MEMBER"/>
    <property type="match status" value="1"/>
</dbReference>
<dbReference type="STRING" id="608538.HTH_0203"/>
<dbReference type="Gene3D" id="3.10.129.10">
    <property type="entry name" value="Hotdog Thioesterase"/>
    <property type="match status" value="1"/>
</dbReference>
<name>D3DFR8_HYDTT</name>
<comment type="similarity">
    <text evidence="1">Belongs to the 4-hydroxybenzoyl-CoA thioesterase family.</text>
</comment>
<dbReference type="GO" id="GO:0047617">
    <property type="term" value="F:fatty acyl-CoA hydrolase activity"/>
    <property type="evidence" value="ECO:0007669"/>
    <property type="project" value="TreeGrafter"/>
</dbReference>
<evidence type="ECO:0000256" key="2">
    <source>
        <dbReference type="ARBA" id="ARBA00022801"/>
    </source>
</evidence>
<evidence type="ECO:0000256" key="1">
    <source>
        <dbReference type="ARBA" id="ARBA00005953"/>
    </source>
</evidence>
<dbReference type="eggNOG" id="COG0824">
    <property type="taxonomic scope" value="Bacteria"/>
</dbReference>
<dbReference type="PANTHER" id="PTHR31793:SF27">
    <property type="entry name" value="NOVEL THIOESTERASE SUPERFAMILY DOMAIN AND SAPOSIN A-TYPE DOMAIN CONTAINING PROTEIN (0610012H03RIK)"/>
    <property type="match status" value="1"/>
</dbReference>
<keyword evidence="4" id="KW-1185">Reference proteome</keyword>
<sequence length="133" mass="15901">MKHTYVRRVQFYETDAQGIVHHSNYFKYFEEARGDLLRSVGLAYSQLRKEGYEVVLLEAFCKYKKPLVYDEEVHIEVSLTHMDRFTFSFDYRVVVQRELRATAYTKHCLLKNSKLYSIPDKIKEVLTYGRKDT</sequence>